<dbReference type="PROSITE" id="PS51635">
    <property type="entry name" value="PNPLA"/>
    <property type="match status" value="1"/>
</dbReference>
<dbReference type="PANTHER" id="PTHR46394:SF1">
    <property type="entry name" value="PNPLA DOMAIN-CONTAINING PROTEIN"/>
    <property type="match status" value="1"/>
</dbReference>
<proteinExistence type="predicted"/>
<keyword evidence="2" id="KW-0472">Membrane</keyword>
<dbReference type="Pfam" id="PF01734">
    <property type="entry name" value="Patatin"/>
    <property type="match status" value="1"/>
</dbReference>
<dbReference type="GO" id="GO:0006629">
    <property type="term" value="P:lipid metabolic process"/>
    <property type="evidence" value="ECO:0007669"/>
    <property type="project" value="UniProtKB-KW"/>
</dbReference>
<feature type="domain" description="PNPLA" evidence="3">
    <location>
        <begin position="7"/>
        <end position="185"/>
    </location>
</feature>
<organism evidence="4">
    <name type="scientific">viral metagenome</name>
    <dbReference type="NCBI Taxonomy" id="1070528"/>
    <lineage>
        <taxon>unclassified sequences</taxon>
        <taxon>metagenomes</taxon>
        <taxon>organismal metagenomes</taxon>
    </lineage>
</organism>
<dbReference type="InterPro" id="IPR052580">
    <property type="entry name" value="Lipid_Hydrolase"/>
</dbReference>
<evidence type="ECO:0000313" key="4">
    <source>
        <dbReference type="EMBL" id="QHT90635.1"/>
    </source>
</evidence>
<protein>
    <recommendedName>
        <fullName evidence="3">PNPLA domain-containing protein</fullName>
    </recommendedName>
</protein>
<feature type="transmembrane region" description="Helical" evidence="2">
    <location>
        <begin position="38"/>
        <end position="58"/>
    </location>
</feature>
<evidence type="ECO:0000256" key="1">
    <source>
        <dbReference type="ARBA" id="ARBA00023098"/>
    </source>
</evidence>
<evidence type="ECO:0000256" key="2">
    <source>
        <dbReference type="SAM" id="Phobius"/>
    </source>
</evidence>
<dbReference type="Gene3D" id="3.40.1090.10">
    <property type="entry name" value="Cytosolic phospholipase A2 catalytic domain"/>
    <property type="match status" value="2"/>
</dbReference>
<name>A0A6C0IDW6_9ZZZZ</name>
<sequence>MPHYDTLVLSGGAVKGFALLGALQYAMDHGFLLSVHKYVGTSIGAILSYLLCIGYTPVELMVLLCQNQWLGKLHLDVYNIVQGSGALSFSHVQEILEKLTVQKIGHFMTLRQLQEKYGKTLICCTYNYTLDREEFMTPADHPDLPCLTALRMSANLPLVFEPFLYNGSVYLDGGLSSNFPLHYCGADDKVLGIALFPTSPSEPDHIPSSLELLWKTLTIPMSLLQTLRTQAIASSMDVLEIRVDGYFCLQFDIGNNEKFDMFSTGYNTAKTFYERDGKSVHENTLGGGGGIGES</sequence>
<reference evidence="4" key="1">
    <citation type="journal article" date="2020" name="Nature">
        <title>Giant virus diversity and host interactions through global metagenomics.</title>
        <authorList>
            <person name="Schulz F."/>
            <person name="Roux S."/>
            <person name="Paez-Espino D."/>
            <person name="Jungbluth S."/>
            <person name="Walsh D.A."/>
            <person name="Denef V.J."/>
            <person name="McMahon K.D."/>
            <person name="Konstantinidis K.T."/>
            <person name="Eloe-Fadrosh E.A."/>
            <person name="Kyrpides N.C."/>
            <person name="Woyke T."/>
        </authorList>
    </citation>
    <scope>NUCLEOTIDE SEQUENCE</scope>
    <source>
        <strain evidence="4">GVMAG-M-3300023184-71</strain>
    </source>
</reference>
<keyword evidence="2" id="KW-1133">Transmembrane helix</keyword>
<keyword evidence="2" id="KW-0812">Transmembrane</keyword>
<accession>A0A6C0IDW6</accession>
<dbReference type="AlphaFoldDB" id="A0A6C0IDW6"/>
<evidence type="ECO:0000259" key="3">
    <source>
        <dbReference type="PROSITE" id="PS51635"/>
    </source>
</evidence>
<dbReference type="EMBL" id="MN740156">
    <property type="protein sequence ID" value="QHT90635.1"/>
    <property type="molecule type" value="Genomic_DNA"/>
</dbReference>
<keyword evidence="1" id="KW-0443">Lipid metabolism</keyword>
<dbReference type="InterPro" id="IPR016035">
    <property type="entry name" value="Acyl_Trfase/lysoPLipase"/>
</dbReference>
<dbReference type="PANTHER" id="PTHR46394">
    <property type="entry name" value="ANNEXIN"/>
    <property type="match status" value="1"/>
</dbReference>
<dbReference type="SUPFAM" id="SSF52151">
    <property type="entry name" value="FabD/lysophospholipase-like"/>
    <property type="match status" value="1"/>
</dbReference>
<dbReference type="InterPro" id="IPR002641">
    <property type="entry name" value="PNPLA_dom"/>
</dbReference>
<feature type="transmembrane region" description="Helical" evidence="2">
    <location>
        <begin position="6"/>
        <end position="26"/>
    </location>
</feature>